<dbReference type="InterPro" id="IPR048389">
    <property type="entry name" value="YciQ-like_C"/>
</dbReference>
<keyword evidence="2" id="KW-1133">Transmembrane helix</keyword>
<evidence type="ECO:0000256" key="2">
    <source>
        <dbReference type="SAM" id="Phobius"/>
    </source>
</evidence>
<sequence>MRRAVLLLVMVISLLPLSAAMHVDDYALSIVVDNARSMHIKEDIEVEYATPSHGFLRDIQYRFGNVRADVENIVTTPHAAIEKGRENIMLRFGDSEHLLTGGPYRYSIEYDYALGADVYDDYDEIYYNIVTPDAWESGMDNVSFSITLPYPVSEKRIWLTYGPYGSSELLPFELSADGRTIRGEYQALPYGYGMTIRVEMDEGYFDAAEAPLDLTKLSFFLSLFVDILMVAVAALLWHKHGRDDALTVPVRFEPPEGMNPLDTGYIYNGCLENSAVSAMLIYWADKGLLTISEKEGRDFLIMKTGELGDDAPESEQKLFQAFFSASDTVDAMTLRKDGFVLKLENVKKVAAASYTGPRAFASPQSESIRKMVVKLLAIPVVLHAIASTLIFPGFLTLFALVPSFMGYFVFSKIASDAEKKMRGRGFRLKLFAPAAFVFLFLLVFISNVLVVIGMPSTVAIIETAFFLSSLLVSLSFASAINKRSDFLSVHLAEILGYREFIEKVEKDRIEKLVDEDPEYFYHVLSYAIALGVEERWALKFQDIYTEMPRWYTGSGDVLYIAGFARRWNRVYAPAVMPPKQNRGGSATGRGSSGFSGGGFSGGGGRSW</sequence>
<dbReference type="Pfam" id="PF09972">
    <property type="entry name" value="DUF2207"/>
    <property type="match status" value="1"/>
</dbReference>
<evidence type="ECO:0000313" key="6">
    <source>
        <dbReference type="EMBL" id="MBO8436209.1"/>
    </source>
</evidence>
<keyword evidence="2" id="KW-0812">Transmembrane</keyword>
<feature type="transmembrane region" description="Helical" evidence="2">
    <location>
        <begin position="430"/>
        <end position="452"/>
    </location>
</feature>
<evidence type="ECO:0000259" key="4">
    <source>
        <dbReference type="Pfam" id="PF09972"/>
    </source>
</evidence>
<comment type="caution">
    <text evidence="6">The sequence shown here is derived from an EMBL/GenBank/DDBJ whole genome shotgun (WGS) entry which is preliminary data.</text>
</comment>
<feature type="chain" id="PRO_5039578658" evidence="3">
    <location>
        <begin position="20"/>
        <end position="607"/>
    </location>
</feature>
<dbReference type="Proteomes" id="UP000823615">
    <property type="component" value="Unassembled WGS sequence"/>
</dbReference>
<evidence type="ECO:0000256" key="1">
    <source>
        <dbReference type="SAM" id="MobiDB-lite"/>
    </source>
</evidence>
<feature type="compositionally biased region" description="Gly residues" evidence="1">
    <location>
        <begin position="585"/>
        <end position="607"/>
    </location>
</feature>
<dbReference type="EMBL" id="JADIMT010000054">
    <property type="protein sequence ID" value="MBO8436209.1"/>
    <property type="molecule type" value="Genomic_DNA"/>
</dbReference>
<feature type="region of interest" description="Disordered" evidence="1">
    <location>
        <begin position="578"/>
        <end position="607"/>
    </location>
</feature>
<evidence type="ECO:0000256" key="3">
    <source>
        <dbReference type="SAM" id="SignalP"/>
    </source>
</evidence>
<dbReference type="Pfam" id="PF20990">
    <property type="entry name" value="DUF2207_C"/>
    <property type="match status" value="1"/>
</dbReference>
<feature type="transmembrane region" description="Helical" evidence="2">
    <location>
        <begin position="458"/>
        <end position="480"/>
    </location>
</feature>
<accession>A0A9D9DY55</accession>
<protein>
    <submittedName>
        <fullName evidence="6">DUF2207 domain-containing protein</fullName>
    </submittedName>
</protein>
<keyword evidence="2" id="KW-0472">Membrane</keyword>
<evidence type="ECO:0000313" key="7">
    <source>
        <dbReference type="Proteomes" id="UP000823615"/>
    </source>
</evidence>
<feature type="domain" description="DUF2207" evidence="4">
    <location>
        <begin position="24"/>
        <end position="161"/>
    </location>
</feature>
<dbReference type="AlphaFoldDB" id="A0A9D9DY55"/>
<reference evidence="6" key="2">
    <citation type="journal article" date="2021" name="PeerJ">
        <title>Extensive microbial diversity within the chicken gut microbiome revealed by metagenomics and culture.</title>
        <authorList>
            <person name="Gilroy R."/>
            <person name="Ravi A."/>
            <person name="Getino M."/>
            <person name="Pursley I."/>
            <person name="Horton D.L."/>
            <person name="Alikhan N.F."/>
            <person name="Baker D."/>
            <person name="Gharbi K."/>
            <person name="Hall N."/>
            <person name="Watson M."/>
            <person name="Adriaenssens E.M."/>
            <person name="Foster-Nyarko E."/>
            <person name="Jarju S."/>
            <person name="Secka A."/>
            <person name="Antonio M."/>
            <person name="Oren A."/>
            <person name="Chaudhuri R.R."/>
            <person name="La Ragione R."/>
            <person name="Hildebrand F."/>
            <person name="Pallen M.J."/>
        </authorList>
    </citation>
    <scope>NUCLEOTIDE SEQUENCE</scope>
    <source>
        <strain evidence="6">7293</strain>
    </source>
</reference>
<feature type="transmembrane region" description="Helical" evidence="2">
    <location>
        <begin position="391"/>
        <end position="410"/>
    </location>
</feature>
<gene>
    <name evidence="6" type="ORF">IAA97_04450</name>
</gene>
<feature type="domain" description="Predicted membrane protein YciQ-like C-terminal" evidence="5">
    <location>
        <begin position="252"/>
        <end position="540"/>
    </location>
</feature>
<evidence type="ECO:0000259" key="5">
    <source>
        <dbReference type="Pfam" id="PF20990"/>
    </source>
</evidence>
<keyword evidence="3" id="KW-0732">Signal</keyword>
<proteinExistence type="predicted"/>
<dbReference type="InterPro" id="IPR018702">
    <property type="entry name" value="DUF2207"/>
</dbReference>
<name>A0A9D9DY55_9SPIO</name>
<reference evidence="6" key="1">
    <citation type="submission" date="2020-10" db="EMBL/GenBank/DDBJ databases">
        <authorList>
            <person name="Gilroy R."/>
        </authorList>
    </citation>
    <scope>NUCLEOTIDE SEQUENCE</scope>
    <source>
        <strain evidence="6">7293</strain>
    </source>
</reference>
<feature type="signal peptide" evidence="3">
    <location>
        <begin position="1"/>
        <end position="19"/>
    </location>
</feature>
<organism evidence="6 7">
    <name type="scientific">Candidatus Ornithospirochaeta stercoripullorum</name>
    <dbReference type="NCBI Taxonomy" id="2840899"/>
    <lineage>
        <taxon>Bacteria</taxon>
        <taxon>Pseudomonadati</taxon>
        <taxon>Spirochaetota</taxon>
        <taxon>Spirochaetia</taxon>
        <taxon>Spirochaetales</taxon>
        <taxon>Spirochaetaceae</taxon>
        <taxon>Spirochaetaceae incertae sedis</taxon>
        <taxon>Candidatus Ornithospirochaeta</taxon>
    </lineage>
</organism>